<accession>A0A6I4EL55</accession>
<evidence type="ECO:0000313" key="4">
    <source>
        <dbReference type="Proteomes" id="UP000175993"/>
    </source>
</evidence>
<organism evidence="3 5">
    <name type="scientific">Agrobacterium vitis</name>
    <name type="common">Rhizobium vitis</name>
    <dbReference type="NCBI Taxonomy" id="373"/>
    <lineage>
        <taxon>Bacteria</taxon>
        <taxon>Pseudomonadati</taxon>
        <taxon>Pseudomonadota</taxon>
        <taxon>Alphaproteobacteria</taxon>
        <taxon>Hyphomicrobiales</taxon>
        <taxon>Rhizobiaceae</taxon>
        <taxon>Rhizobium/Agrobacterium group</taxon>
        <taxon>Agrobacterium</taxon>
    </lineage>
</organism>
<dbReference type="Proteomes" id="UP000175993">
    <property type="component" value="Unassembled WGS sequence"/>
</dbReference>
<dbReference type="GeneID" id="60685164"/>
<dbReference type="AlphaFoldDB" id="A0A6I4EL55"/>
<gene>
    <name evidence="2" type="ORF">BBI04_010570</name>
    <name evidence="3" type="ORF">GOZ90_13830</name>
</gene>
<dbReference type="OrthoDB" id="9871128at2"/>
<feature type="region of interest" description="Disordered" evidence="1">
    <location>
        <begin position="1"/>
        <end position="28"/>
    </location>
</feature>
<feature type="compositionally biased region" description="Basic and acidic residues" evidence="1">
    <location>
        <begin position="11"/>
        <end position="22"/>
    </location>
</feature>
<reference evidence="3 5" key="2">
    <citation type="submission" date="2019-12" db="EMBL/GenBank/DDBJ databases">
        <title>Whole-genome sequencing of Allorhizobium vitis.</title>
        <authorList>
            <person name="Gan H.M."/>
            <person name="Szegedi E."/>
            <person name="Burr T."/>
            <person name="Savka M.A."/>
        </authorList>
    </citation>
    <scope>NUCLEOTIDE SEQUENCE [LARGE SCALE GENOMIC DNA]</scope>
    <source>
        <strain evidence="3 5">CG516</strain>
    </source>
</reference>
<evidence type="ECO:0000256" key="1">
    <source>
        <dbReference type="SAM" id="MobiDB-lite"/>
    </source>
</evidence>
<comment type="caution">
    <text evidence="3">The sequence shown here is derived from an EMBL/GenBank/DDBJ whole genome shotgun (WGS) entry which is preliminary data.</text>
</comment>
<dbReference type="EMBL" id="WPHR01000010">
    <property type="protein sequence ID" value="MUZ73763.1"/>
    <property type="molecule type" value="Genomic_DNA"/>
</dbReference>
<name>A0A6I4EL55_AGRVI</name>
<evidence type="ECO:0000313" key="5">
    <source>
        <dbReference type="Proteomes" id="UP000477951"/>
    </source>
</evidence>
<evidence type="ECO:0000313" key="2">
    <source>
        <dbReference type="EMBL" id="MUP05265.1"/>
    </source>
</evidence>
<dbReference type="Proteomes" id="UP000477951">
    <property type="component" value="Unassembled WGS sequence"/>
</dbReference>
<protein>
    <submittedName>
        <fullName evidence="3">Uncharacterized protein</fullName>
    </submittedName>
</protein>
<proteinExistence type="predicted"/>
<evidence type="ECO:0000313" key="3">
    <source>
        <dbReference type="EMBL" id="MUZ73763.1"/>
    </source>
</evidence>
<dbReference type="EMBL" id="MBEV02000005">
    <property type="protein sequence ID" value="MUP05265.1"/>
    <property type="molecule type" value="Genomic_DNA"/>
</dbReference>
<sequence length="49" mass="5523">MSTHFASSPKFEQKPQKPHRELSQTPSESVMWLRGTQIALTDLTVLAVL</sequence>
<reference evidence="2 4" key="1">
    <citation type="submission" date="2019-11" db="EMBL/GenBank/DDBJ databases">
        <title>Whole-genome sequencing of Allorhizobium vitis.</title>
        <authorList>
            <person name="Gan H.M."/>
            <person name="Savka M.A."/>
        </authorList>
    </citation>
    <scope>NUCLEOTIDE SEQUENCE [LARGE SCALE GENOMIC DNA]</scope>
    <source>
        <strain evidence="2 4">AB4</strain>
    </source>
</reference>
<dbReference type="RefSeq" id="WP_156545127.1">
    <property type="nucleotide sequence ID" value="NZ_CP118261.1"/>
</dbReference>